<evidence type="ECO:0000313" key="2">
    <source>
        <dbReference type="EMBL" id="MCF4005955.1"/>
    </source>
</evidence>
<comment type="caution">
    <text evidence="2">The sequence shown here is derived from an EMBL/GenBank/DDBJ whole genome shotgun (WGS) entry which is preliminary data.</text>
</comment>
<keyword evidence="3" id="KW-1185">Reference proteome</keyword>
<evidence type="ECO:0000313" key="3">
    <source>
        <dbReference type="Proteomes" id="UP001139336"/>
    </source>
</evidence>
<feature type="region of interest" description="Disordered" evidence="1">
    <location>
        <begin position="25"/>
        <end position="44"/>
    </location>
</feature>
<sequence>MGDGTLHVDVEQTASALKETRELAAQHKDEHMGSPPDFPSTAAGQGFAECGEAIREALLRVHEAAATRWSTAHAAMDAAMRDVHQLGAQDEEAARGIRGLDAHTGGVR</sequence>
<evidence type="ECO:0000256" key="1">
    <source>
        <dbReference type="SAM" id="MobiDB-lite"/>
    </source>
</evidence>
<protein>
    <submittedName>
        <fullName evidence="2">Uncharacterized protein</fullName>
    </submittedName>
</protein>
<name>A0A9X1QS16_9CORY</name>
<organism evidence="2 3">
    <name type="scientific">Corynebacterium uropygiale</name>
    <dbReference type="NCBI Taxonomy" id="1775911"/>
    <lineage>
        <taxon>Bacteria</taxon>
        <taxon>Bacillati</taxon>
        <taxon>Actinomycetota</taxon>
        <taxon>Actinomycetes</taxon>
        <taxon>Mycobacteriales</taxon>
        <taxon>Corynebacteriaceae</taxon>
        <taxon>Corynebacterium</taxon>
    </lineage>
</organism>
<dbReference type="AlphaFoldDB" id="A0A9X1QS16"/>
<dbReference type="Proteomes" id="UP001139336">
    <property type="component" value="Unassembled WGS sequence"/>
</dbReference>
<dbReference type="EMBL" id="JAKGSI010000001">
    <property type="protein sequence ID" value="MCF4005955.1"/>
    <property type="molecule type" value="Genomic_DNA"/>
</dbReference>
<accession>A0A9X1QS16</accession>
<gene>
    <name evidence="2" type="ORF">L1O03_02030</name>
</gene>
<reference evidence="2" key="1">
    <citation type="submission" date="2022-01" db="EMBL/GenBank/DDBJ databases">
        <title>Corynebacterium sp. nov isolated from isolated from the feces of the greater white-fronted geese (Anser albifrons) at Poyang Lake, PR China.</title>
        <authorList>
            <person name="Liu Q."/>
        </authorList>
    </citation>
    <scope>NUCLEOTIDE SEQUENCE</scope>
    <source>
        <strain evidence="2">JCM 32435</strain>
    </source>
</reference>
<dbReference type="RefSeq" id="WP_236117742.1">
    <property type="nucleotide sequence ID" value="NZ_JAKGSI010000001.1"/>
</dbReference>
<proteinExistence type="predicted"/>